<dbReference type="Pfam" id="PF08281">
    <property type="entry name" value="Sigma70_r4_2"/>
    <property type="match status" value="1"/>
</dbReference>
<dbReference type="InterPro" id="IPR013249">
    <property type="entry name" value="RNA_pol_sigma70_r4_t2"/>
</dbReference>
<protein>
    <submittedName>
        <fullName evidence="8">RNA polymerase sigma factor, sigma-70 family</fullName>
    </submittedName>
</protein>
<gene>
    <name evidence="8" type="ordered locus">Sinac_4845</name>
</gene>
<dbReference type="InterPro" id="IPR036388">
    <property type="entry name" value="WH-like_DNA-bd_sf"/>
</dbReference>
<dbReference type="PANTHER" id="PTHR32347:SF23">
    <property type="entry name" value="BLL5650 PROTEIN"/>
    <property type="match status" value="1"/>
</dbReference>
<dbReference type="Proteomes" id="UP000010798">
    <property type="component" value="Chromosome"/>
</dbReference>
<accession>L0DHZ2</accession>
<reference evidence="8 9" key="1">
    <citation type="submission" date="2012-02" db="EMBL/GenBank/DDBJ databases">
        <title>Complete sequence of chromosome of Singulisphaera acidiphila DSM 18658.</title>
        <authorList>
            <consortium name="US DOE Joint Genome Institute (JGI-PGF)"/>
            <person name="Lucas S."/>
            <person name="Copeland A."/>
            <person name="Lapidus A."/>
            <person name="Glavina del Rio T."/>
            <person name="Dalin E."/>
            <person name="Tice H."/>
            <person name="Bruce D."/>
            <person name="Goodwin L."/>
            <person name="Pitluck S."/>
            <person name="Peters L."/>
            <person name="Ovchinnikova G."/>
            <person name="Chertkov O."/>
            <person name="Kyrpides N."/>
            <person name="Mavromatis K."/>
            <person name="Ivanova N."/>
            <person name="Brettin T."/>
            <person name="Detter J.C."/>
            <person name="Han C."/>
            <person name="Larimer F."/>
            <person name="Land M."/>
            <person name="Hauser L."/>
            <person name="Markowitz V."/>
            <person name="Cheng J.-F."/>
            <person name="Hugenholtz P."/>
            <person name="Woyke T."/>
            <person name="Wu D."/>
            <person name="Tindall B."/>
            <person name="Pomrenke H."/>
            <person name="Brambilla E."/>
            <person name="Klenk H.-P."/>
            <person name="Eisen J.A."/>
        </authorList>
    </citation>
    <scope>NUCLEOTIDE SEQUENCE [LARGE SCALE GENOMIC DNA]</scope>
    <source>
        <strain evidence="9">ATCC BAA-1392 / DSM 18658 / VKM B-2454 / MOB10</strain>
    </source>
</reference>
<dbReference type="SUPFAM" id="SSF88659">
    <property type="entry name" value="Sigma3 and sigma4 domains of RNA polymerase sigma factors"/>
    <property type="match status" value="1"/>
</dbReference>
<dbReference type="Gene3D" id="1.10.10.10">
    <property type="entry name" value="Winged helix-like DNA-binding domain superfamily/Winged helix DNA-binding domain"/>
    <property type="match status" value="1"/>
</dbReference>
<name>L0DHZ2_SINAD</name>
<dbReference type="GO" id="GO:0003677">
    <property type="term" value="F:DNA binding"/>
    <property type="evidence" value="ECO:0007669"/>
    <property type="project" value="InterPro"/>
</dbReference>
<dbReference type="GO" id="GO:0006352">
    <property type="term" value="P:DNA-templated transcription initiation"/>
    <property type="evidence" value="ECO:0007669"/>
    <property type="project" value="InterPro"/>
</dbReference>
<evidence type="ECO:0000259" key="7">
    <source>
        <dbReference type="Pfam" id="PF25967"/>
    </source>
</evidence>
<feature type="region of interest" description="Disordered" evidence="3">
    <location>
        <begin position="118"/>
        <end position="137"/>
    </location>
</feature>
<keyword evidence="9" id="KW-1185">Reference proteome</keyword>
<evidence type="ECO:0000259" key="6">
    <source>
        <dbReference type="Pfam" id="PF25954"/>
    </source>
</evidence>
<organism evidence="8 9">
    <name type="scientific">Singulisphaera acidiphila (strain ATCC BAA-1392 / DSM 18658 / VKM B-2454 / MOB10)</name>
    <dbReference type="NCBI Taxonomy" id="886293"/>
    <lineage>
        <taxon>Bacteria</taxon>
        <taxon>Pseudomonadati</taxon>
        <taxon>Planctomycetota</taxon>
        <taxon>Planctomycetia</taxon>
        <taxon>Isosphaerales</taxon>
        <taxon>Isosphaeraceae</taxon>
        <taxon>Singulisphaera</taxon>
    </lineage>
</organism>
<dbReference type="Gene3D" id="2.40.420.20">
    <property type="match status" value="1"/>
</dbReference>
<dbReference type="OrthoDB" id="259669at2"/>
<evidence type="ECO:0000256" key="2">
    <source>
        <dbReference type="ARBA" id="ARBA00023054"/>
    </source>
</evidence>
<dbReference type="eggNOG" id="COG1595">
    <property type="taxonomic scope" value="Bacteria"/>
</dbReference>
<dbReference type="GO" id="GO:0016987">
    <property type="term" value="F:sigma factor activity"/>
    <property type="evidence" value="ECO:0007669"/>
    <property type="project" value="InterPro"/>
</dbReference>
<dbReference type="Pfam" id="PF25954">
    <property type="entry name" value="Beta-barrel_RND_2"/>
    <property type="match status" value="1"/>
</dbReference>
<dbReference type="KEGG" id="saci:Sinac_4845"/>
<dbReference type="eggNOG" id="COG0845">
    <property type="taxonomic scope" value="Bacteria"/>
</dbReference>
<evidence type="ECO:0000313" key="9">
    <source>
        <dbReference type="Proteomes" id="UP000010798"/>
    </source>
</evidence>
<dbReference type="PANTHER" id="PTHR32347">
    <property type="entry name" value="EFFLUX SYSTEM COMPONENT YKNX-RELATED"/>
    <property type="match status" value="1"/>
</dbReference>
<evidence type="ECO:0000256" key="1">
    <source>
        <dbReference type="ARBA" id="ARBA00004196"/>
    </source>
</evidence>
<dbReference type="NCBIfam" id="TIGR02937">
    <property type="entry name" value="sigma70-ECF"/>
    <property type="match status" value="1"/>
</dbReference>
<sequence length="738" mass="81545">MAIGRDRAYLGELRTLFNVGAVGELTDGQLLERFAAAQGEAAELAFEVLVERHGPMVLRVCRGVLADSHEAQDAFQATFLVLVGKARTLWVRDSIGPWLHQVAYRTAACARSAAARRRRHEQAAAERTKESQVETQDELGPVLHEEIARLPDRFRAPLVLCDLEGGTYEQAARHLGWPVGIVKSRLSRGRDRLRDRLLRRGIAPCAWPLAPGLRLDDAKALVSPTLVQSTIRGISQFVTSRTVLRESAAILTLEVLRTMTIIRSLKTAAVLLALAATTSGVDLLAQKEAPVVPTGDTDALSTYEIKRGPLKSTFVTRGVIEATRNPSLINQVAGRTTIASIVPERTKVKKGDLVCELDSTALKDQLTNQQIVVQESEMAAQKAKLERELAEITLNEYAQGTYVQERAALQGAIAIGQSSLEMAEARLERTRRARQRLNDMIASKPETKTSADLLAEVDLDDRIDASEQTLVREKKGIELAKIKHDVLEKYRRNKTIHLLKLDIETARGAEFAKRQTLDRERKKGANLEDQIRFCKLYAPNDGLVLYANAPGGIAGQPTIKQGATVRERQIIVTVSDLEGPFWLHTKAKESYVDQLRLGLRAQIKVDAFPDEVMTGAVESISPLPAPHTSLQRSNDKLYGTNVRIENRLSDLRLGMTASAEILVHDLDDVLSVPLQAVRHDDGKDYVAVKKPDGNVDWREVTLGASDGKRIEVKRGLESGERVVDRPLDLKIKKPIPLP</sequence>
<dbReference type="Pfam" id="PF04542">
    <property type="entry name" value="Sigma70_r2"/>
    <property type="match status" value="1"/>
</dbReference>
<dbReference type="AlphaFoldDB" id="L0DHZ2"/>
<feature type="domain" description="RNA polymerase sigma factor 70 region 4 type 2" evidence="5">
    <location>
        <begin position="143"/>
        <end position="193"/>
    </location>
</feature>
<feature type="domain" description="Multidrug resistance protein MdtA-like C-terminal permuted SH3" evidence="7">
    <location>
        <begin position="668"/>
        <end position="723"/>
    </location>
</feature>
<feature type="domain" description="RNA polymerase sigma-70 region 2" evidence="4">
    <location>
        <begin position="49"/>
        <end position="108"/>
    </location>
</feature>
<dbReference type="InterPro" id="IPR058627">
    <property type="entry name" value="MdtA-like_C"/>
</dbReference>
<dbReference type="GO" id="GO:0030313">
    <property type="term" value="C:cell envelope"/>
    <property type="evidence" value="ECO:0007669"/>
    <property type="project" value="UniProtKB-SubCell"/>
</dbReference>
<feature type="compositionally biased region" description="Basic and acidic residues" evidence="3">
    <location>
        <begin position="121"/>
        <end position="132"/>
    </location>
</feature>
<feature type="domain" description="CusB-like beta-barrel" evidence="6">
    <location>
        <begin position="581"/>
        <end position="659"/>
    </location>
</feature>
<keyword evidence="2" id="KW-0175">Coiled coil</keyword>
<dbReference type="STRING" id="886293.Sinac_4845"/>
<dbReference type="InterPro" id="IPR014284">
    <property type="entry name" value="RNA_pol_sigma-70_dom"/>
</dbReference>
<dbReference type="SUPFAM" id="SSF88946">
    <property type="entry name" value="Sigma2 domain of RNA polymerase sigma factors"/>
    <property type="match status" value="1"/>
</dbReference>
<evidence type="ECO:0000313" key="8">
    <source>
        <dbReference type="EMBL" id="AGA29004.1"/>
    </source>
</evidence>
<dbReference type="InterPro" id="IPR013325">
    <property type="entry name" value="RNA_pol_sigma_r2"/>
</dbReference>
<proteinExistence type="predicted"/>
<dbReference type="HOGENOM" id="CLU_375917_0_0_0"/>
<dbReference type="InterPro" id="IPR050465">
    <property type="entry name" value="UPF0194_transport"/>
</dbReference>
<dbReference type="EMBL" id="CP003364">
    <property type="protein sequence ID" value="AGA29004.1"/>
    <property type="molecule type" value="Genomic_DNA"/>
</dbReference>
<evidence type="ECO:0000259" key="4">
    <source>
        <dbReference type="Pfam" id="PF04542"/>
    </source>
</evidence>
<comment type="subcellular location">
    <subcellularLocation>
        <location evidence="1">Cell envelope</location>
    </subcellularLocation>
</comment>
<dbReference type="Gene3D" id="2.40.30.170">
    <property type="match status" value="1"/>
</dbReference>
<dbReference type="Pfam" id="PF25967">
    <property type="entry name" value="RND-MFP_C"/>
    <property type="match status" value="1"/>
</dbReference>
<dbReference type="InterPro" id="IPR058792">
    <property type="entry name" value="Beta-barrel_RND_2"/>
</dbReference>
<dbReference type="InterPro" id="IPR013324">
    <property type="entry name" value="RNA_pol_sigma_r3/r4-like"/>
</dbReference>
<dbReference type="InterPro" id="IPR007627">
    <property type="entry name" value="RNA_pol_sigma70_r2"/>
</dbReference>
<evidence type="ECO:0000256" key="3">
    <source>
        <dbReference type="SAM" id="MobiDB-lite"/>
    </source>
</evidence>
<evidence type="ECO:0000259" key="5">
    <source>
        <dbReference type="Pfam" id="PF08281"/>
    </source>
</evidence>
<dbReference type="Gene3D" id="1.10.1740.10">
    <property type="match status" value="1"/>
</dbReference>